<name>A0ABZ2IGA2_9CAUL</name>
<dbReference type="Gene3D" id="3.90.1200.10">
    <property type="match status" value="1"/>
</dbReference>
<dbReference type="Proteomes" id="UP001363460">
    <property type="component" value="Chromosome"/>
</dbReference>
<evidence type="ECO:0000313" key="3">
    <source>
        <dbReference type="Proteomes" id="UP001363460"/>
    </source>
</evidence>
<dbReference type="SUPFAM" id="SSF56112">
    <property type="entry name" value="Protein kinase-like (PK-like)"/>
    <property type="match status" value="1"/>
</dbReference>
<sequence>MSASRSEPASDPAGFVLTRLEALAPVLAPVLAPGGARVTGLRRLTGGASLETWAFDIEGSGGVRPLILRRRGGGGEAEVFETSLPLPIEAALLQAAENAGAPVARLVRDCAAEDGLGEAYVVERVAGETLGRRIAVDPAFARARETLGRQCGQALARIHAIDPSVLPPLEAQDARAVLDRYADIYRRNSGPRPVMEAALKWMEARLPASITPRLVHGDFRNGNLMVDPAAGLAAVLDWELAHLGDPAEDLGWLCVNSWRFGVTDRVVGGFADLETLLDAYEAAGGERPSIERVRFWQAVGTFKWAVVTMMMYRTFATGASHSVERAVIGRRLSECEVDLLALMEASR</sequence>
<accession>A0ABZ2IGA2</accession>
<dbReference type="PANTHER" id="PTHR21310">
    <property type="entry name" value="AMINOGLYCOSIDE PHOSPHOTRANSFERASE-RELATED-RELATED"/>
    <property type="match status" value="1"/>
</dbReference>
<dbReference type="InterPro" id="IPR002575">
    <property type="entry name" value="Aminoglycoside_PTrfase"/>
</dbReference>
<dbReference type="InterPro" id="IPR051678">
    <property type="entry name" value="AGP_Transferase"/>
</dbReference>
<organism evidence="2 3">
    <name type="scientific">Brevundimonas olei</name>
    <dbReference type="NCBI Taxonomy" id="657642"/>
    <lineage>
        <taxon>Bacteria</taxon>
        <taxon>Pseudomonadati</taxon>
        <taxon>Pseudomonadota</taxon>
        <taxon>Alphaproteobacteria</taxon>
        <taxon>Caulobacterales</taxon>
        <taxon>Caulobacteraceae</taxon>
        <taxon>Brevundimonas</taxon>
    </lineage>
</organism>
<dbReference type="EMBL" id="CP146369">
    <property type="protein sequence ID" value="WWT53945.1"/>
    <property type="molecule type" value="Genomic_DNA"/>
</dbReference>
<dbReference type="Gene3D" id="3.30.200.20">
    <property type="entry name" value="Phosphorylase Kinase, domain 1"/>
    <property type="match status" value="1"/>
</dbReference>
<proteinExistence type="predicted"/>
<dbReference type="InterPro" id="IPR011009">
    <property type="entry name" value="Kinase-like_dom_sf"/>
</dbReference>
<gene>
    <name evidence="2" type="ORF">V8J38_11855</name>
</gene>
<evidence type="ECO:0000259" key="1">
    <source>
        <dbReference type="Pfam" id="PF01636"/>
    </source>
</evidence>
<keyword evidence="3" id="KW-1185">Reference proteome</keyword>
<dbReference type="InterPro" id="IPR041726">
    <property type="entry name" value="ACAD10_11_N"/>
</dbReference>
<dbReference type="CDD" id="cd05154">
    <property type="entry name" value="ACAD10_11_N-like"/>
    <property type="match status" value="1"/>
</dbReference>
<dbReference type="PANTHER" id="PTHR21310:SF57">
    <property type="entry name" value="BLR2944 PROTEIN"/>
    <property type="match status" value="1"/>
</dbReference>
<feature type="domain" description="Aminoglycoside phosphotransferase" evidence="1">
    <location>
        <begin position="41"/>
        <end position="275"/>
    </location>
</feature>
<dbReference type="Pfam" id="PF01636">
    <property type="entry name" value="APH"/>
    <property type="match status" value="1"/>
</dbReference>
<reference evidence="2 3" key="1">
    <citation type="submission" date="2024-02" db="EMBL/GenBank/DDBJ databases">
        <title>Distribution and functional of Brevundimonas-related endobacteria within Verticillium dahliae.</title>
        <authorList>
            <person name="Zeng H."/>
        </authorList>
    </citation>
    <scope>NUCLEOTIDE SEQUENCE [LARGE SCALE GENOMIC DNA]</scope>
    <source>
        <strain evidence="2 3">TRM 44200</strain>
    </source>
</reference>
<evidence type="ECO:0000313" key="2">
    <source>
        <dbReference type="EMBL" id="WWT53945.1"/>
    </source>
</evidence>
<protein>
    <submittedName>
        <fullName evidence="2">Phosphotransferase family protein</fullName>
    </submittedName>
</protein>
<dbReference type="RefSeq" id="WP_338575922.1">
    <property type="nucleotide sequence ID" value="NZ_CP146369.1"/>
</dbReference>